<gene>
    <name evidence="1" type="ordered locus">APH_0891</name>
</gene>
<sequence length="32" mass="3564">MLSGIHVNSNYSKNSGARLVLYFIMHTVLQLG</sequence>
<evidence type="ECO:0000313" key="2">
    <source>
        <dbReference type="Proteomes" id="UP000001943"/>
    </source>
</evidence>
<accession>Q2GJI5</accession>
<proteinExistence type="predicted"/>
<dbReference type="AlphaFoldDB" id="Q2GJI5"/>
<dbReference type="EMBL" id="CP000235">
    <property type="protein sequence ID" value="ABD44113.1"/>
    <property type="molecule type" value="Genomic_DNA"/>
</dbReference>
<dbReference type="EnsemblBacteria" id="ABD44113">
    <property type="protein sequence ID" value="ABD44113"/>
    <property type="gene ID" value="APH_0891"/>
</dbReference>
<reference evidence="1 2" key="1">
    <citation type="journal article" date="2006" name="PLoS Genet.">
        <title>Comparative genomics of emerging human ehrlichiosis agents.</title>
        <authorList>
            <person name="Dunning Hotopp J.C."/>
            <person name="Lin M."/>
            <person name="Madupu R."/>
            <person name="Crabtree J."/>
            <person name="Angiuoli S.V."/>
            <person name="Eisen J.A."/>
            <person name="Seshadri R."/>
            <person name="Ren Q."/>
            <person name="Wu M."/>
            <person name="Utterback T.R."/>
            <person name="Smith S."/>
            <person name="Lewis M."/>
            <person name="Khouri H."/>
            <person name="Zhang C."/>
            <person name="Niu H."/>
            <person name="Lin Q."/>
            <person name="Ohashi N."/>
            <person name="Zhi N."/>
            <person name="Nelson W."/>
            <person name="Brinkac L.M."/>
            <person name="Dodson R.J."/>
            <person name="Rosovitz M.J."/>
            <person name="Sundaram J."/>
            <person name="Daugherty S.C."/>
            <person name="Davidsen T."/>
            <person name="Durkin A.S."/>
            <person name="Gwinn M."/>
            <person name="Haft D.H."/>
            <person name="Selengut J.D."/>
            <person name="Sullivan S.A."/>
            <person name="Zafar N."/>
            <person name="Zhou L."/>
            <person name="Benahmed F."/>
            <person name="Forberger H."/>
            <person name="Halpin R."/>
            <person name="Mulligan S."/>
            <person name="Robinson J."/>
            <person name="White O."/>
            <person name="Rikihisa Y."/>
            <person name="Tettelin H."/>
        </authorList>
    </citation>
    <scope>NUCLEOTIDE SEQUENCE [LARGE SCALE GENOMIC DNA]</scope>
    <source>
        <strain evidence="1 2">HZ</strain>
    </source>
</reference>
<dbReference type="KEGG" id="aph:APH_0891"/>
<dbReference type="PaxDb" id="212042-APH_0891"/>
<dbReference type="HOGENOM" id="CLU_3387748_0_0_5"/>
<evidence type="ECO:0000313" key="1">
    <source>
        <dbReference type="EMBL" id="ABD44113.1"/>
    </source>
</evidence>
<dbReference type="Proteomes" id="UP000001943">
    <property type="component" value="Chromosome"/>
</dbReference>
<protein>
    <submittedName>
        <fullName evidence="1">Uncharacterized protein</fullName>
    </submittedName>
</protein>
<keyword evidence="2" id="KW-1185">Reference proteome</keyword>
<organism evidence="1 2">
    <name type="scientific">Anaplasma phagocytophilum (strain HZ)</name>
    <dbReference type="NCBI Taxonomy" id="212042"/>
    <lineage>
        <taxon>Bacteria</taxon>
        <taxon>Pseudomonadati</taxon>
        <taxon>Pseudomonadota</taxon>
        <taxon>Alphaproteobacteria</taxon>
        <taxon>Rickettsiales</taxon>
        <taxon>Anaplasmataceae</taxon>
        <taxon>Anaplasma</taxon>
        <taxon>phagocytophilum group</taxon>
    </lineage>
</organism>
<name>Q2GJI5_ANAPZ</name>